<dbReference type="Pfam" id="PF00672">
    <property type="entry name" value="HAMP"/>
    <property type="match status" value="1"/>
</dbReference>
<dbReference type="PROSITE" id="PS50111">
    <property type="entry name" value="CHEMOTAXIS_TRANSDUC_2"/>
    <property type="match status" value="1"/>
</dbReference>
<gene>
    <name evidence="8" type="ORF">GMLC_24350</name>
</gene>
<protein>
    <recommendedName>
        <fullName evidence="10">Methyl-accepting chemotaxis protein</fullName>
    </recommendedName>
</protein>
<dbReference type="RefSeq" id="WP_183361402.1">
    <property type="nucleotide sequence ID" value="NZ_BLXZ01000004.1"/>
</dbReference>
<dbReference type="CDD" id="cd11386">
    <property type="entry name" value="MCP_signal"/>
    <property type="match status" value="1"/>
</dbReference>
<comment type="similarity">
    <text evidence="3">Belongs to the methyl-accepting chemotaxis (MCP) protein family.</text>
</comment>
<evidence type="ECO:0000256" key="3">
    <source>
        <dbReference type="ARBA" id="ARBA00029447"/>
    </source>
</evidence>
<evidence type="ECO:0000256" key="5">
    <source>
        <dbReference type="SAM" id="Phobius"/>
    </source>
</evidence>
<dbReference type="GO" id="GO:0016020">
    <property type="term" value="C:membrane"/>
    <property type="evidence" value="ECO:0007669"/>
    <property type="project" value="UniProtKB-SubCell"/>
</dbReference>
<evidence type="ECO:0000313" key="8">
    <source>
        <dbReference type="EMBL" id="GFO68856.1"/>
    </source>
</evidence>
<dbReference type="Pfam" id="PF00015">
    <property type="entry name" value="MCPsignal"/>
    <property type="match status" value="1"/>
</dbReference>
<dbReference type="Gene3D" id="1.20.120.30">
    <property type="entry name" value="Aspartate receptor, ligand-binding domain"/>
    <property type="match status" value="1"/>
</dbReference>
<dbReference type="InterPro" id="IPR021796">
    <property type="entry name" value="Tll0287-like_dom"/>
</dbReference>
<accession>A0A6V8N8G0</accession>
<dbReference type="Pfam" id="PF13682">
    <property type="entry name" value="CZB"/>
    <property type="match status" value="1"/>
</dbReference>
<dbReference type="SMART" id="SM00304">
    <property type="entry name" value="HAMP"/>
    <property type="match status" value="1"/>
</dbReference>
<feature type="transmembrane region" description="Helical" evidence="5">
    <location>
        <begin position="12"/>
        <end position="31"/>
    </location>
</feature>
<keyword evidence="5" id="KW-0812">Transmembrane</keyword>
<reference evidence="9" key="1">
    <citation type="submission" date="2020-06" db="EMBL/GenBank/DDBJ databases">
        <title>Draft genomic sequecing of Geomonas sp. Red745.</title>
        <authorList>
            <person name="Itoh H."/>
            <person name="Xu Z.X."/>
            <person name="Ushijima N."/>
            <person name="Masuda Y."/>
            <person name="Shiratori Y."/>
            <person name="Senoo K."/>
        </authorList>
    </citation>
    <scope>NUCLEOTIDE SEQUENCE [LARGE SCALE GENOMIC DNA]</scope>
    <source>
        <strain evidence="9">Red745</strain>
    </source>
</reference>
<dbReference type="CDD" id="cd06225">
    <property type="entry name" value="HAMP"/>
    <property type="match status" value="1"/>
</dbReference>
<feature type="transmembrane region" description="Helical" evidence="5">
    <location>
        <begin position="229"/>
        <end position="251"/>
    </location>
</feature>
<keyword evidence="5" id="KW-1133">Transmembrane helix</keyword>
<proteinExistence type="inferred from homology"/>
<dbReference type="SUPFAM" id="SSF58104">
    <property type="entry name" value="Methyl-accepting chemotaxis protein (MCP) signaling domain"/>
    <property type="match status" value="1"/>
</dbReference>
<dbReference type="GO" id="GO:0007165">
    <property type="term" value="P:signal transduction"/>
    <property type="evidence" value="ECO:0007669"/>
    <property type="project" value="UniProtKB-KW"/>
</dbReference>
<name>A0A6V8N8G0_9BACT</name>
<evidence type="ECO:0000256" key="1">
    <source>
        <dbReference type="ARBA" id="ARBA00004370"/>
    </source>
</evidence>
<evidence type="ECO:0000313" key="9">
    <source>
        <dbReference type="Proteomes" id="UP000587586"/>
    </source>
</evidence>
<dbReference type="PROSITE" id="PS50885">
    <property type="entry name" value="HAMP"/>
    <property type="match status" value="1"/>
</dbReference>
<dbReference type="PANTHER" id="PTHR32089:SF112">
    <property type="entry name" value="LYSOZYME-LIKE PROTEIN-RELATED"/>
    <property type="match status" value="1"/>
</dbReference>
<dbReference type="AlphaFoldDB" id="A0A6V8N8G0"/>
<organism evidence="8 9">
    <name type="scientific">Geomonas limicola</name>
    <dbReference type="NCBI Taxonomy" id="2740186"/>
    <lineage>
        <taxon>Bacteria</taxon>
        <taxon>Pseudomonadati</taxon>
        <taxon>Thermodesulfobacteriota</taxon>
        <taxon>Desulfuromonadia</taxon>
        <taxon>Geobacterales</taxon>
        <taxon>Geobacteraceae</taxon>
        <taxon>Geomonas</taxon>
    </lineage>
</organism>
<dbReference type="EMBL" id="BLXZ01000004">
    <property type="protein sequence ID" value="GFO68856.1"/>
    <property type="molecule type" value="Genomic_DNA"/>
</dbReference>
<evidence type="ECO:0000259" key="6">
    <source>
        <dbReference type="PROSITE" id="PS50111"/>
    </source>
</evidence>
<dbReference type="InterPro" id="IPR004089">
    <property type="entry name" value="MCPsignal_dom"/>
</dbReference>
<evidence type="ECO:0008006" key="10">
    <source>
        <dbReference type="Google" id="ProtNLM"/>
    </source>
</evidence>
<dbReference type="InterPro" id="IPR025991">
    <property type="entry name" value="Chemoreceptor_zinc-bind_dom"/>
</dbReference>
<comment type="subcellular location">
    <subcellularLocation>
        <location evidence="1">Membrane</location>
    </subcellularLocation>
</comment>
<dbReference type="FunFam" id="1.10.287.950:FF:000001">
    <property type="entry name" value="Methyl-accepting chemotaxis sensory transducer"/>
    <property type="match status" value="1"/>
</dbReference>
<keyword evidence="2 4" id="KW-0807">Transducer</keyword>
<keyword evidence="9" id="KW-1185">Reference proteome</keyword>
<dbReference type="SMART" id="SM00283">
    <property type="entry name" value="MA"/>
    <property type="match status" value="1"/>
</dbReference>
<dbReference type="Gene3D" id="1.10.287.950">
    <property type="entry name" value="Methyl-accepting chemotaxis protein"/>
    <property type="match status" value="1"/>
</dbReference>
<comment type="caution">
    <text evidence="8">The sequence shown here is derived from an EMBL/GenBank/DDBJ whole genome shotgun (WGS) entry which is preliminary data.</text>
</comment>
<evidence type="ECO:0000259" key="7">
    <source>
        <dbReference type="PROSITE" id="PS50885"/>
    </source>
</evidence>
<evidence type="ECO:0000256" key="4">
    <source>
        <dbReference type="PROSITE-ProRule" id="PRU00284"/>
    </source>
</evidence>
<feature type="domain" description="Methyl-accepting transducer" evidence="6">
    <location>
        <begin position="310"/>
        <end position="546"/>
    </location>
</feature>
<feature type="domain" description="HAMP" evidence="7">
    <location>
        <begin position="253"/>
        <end position="305"/>
    </location>
</feature>
<evidence type="ECO:0000256" key="2">
    <source>
        <dbReference type="ARBA" id="ARBA00023224"/>
    </source>
</evidence>
<sequence length="700" mass="75089">MTAKGLGLKGKITVYVALGLIVSFAVNIGYLSKEIRKDAFASVKVKSRAIVLQAESTRDYLAGLRGAGVFQDDQMKADLERKLAGASDKHSAALDTPFFKTIPIIAAMKIAGEHAQEAGFKLRVPKVQARNKANEPDTVELALLEKLEKEKLPETFLIDREHGVTRYLRPIKLSAECLVCHGVPQDTVNKDGVDLLGFKAEGWKVGEQHGAFEILEDLSSIEQGIRHKVAISFALSLVISIVTLVFLVYVIRGIVIKPLRKMVVFMKQVADGDLSKTLPVERNDEIGELAHSINGALGNMQGTLNKVLDCCCQVGSSVGSMYASADQMTKGAAEVAAQSATVATAGEEMAATSGDIAQNCQMAAHGAQVASEQASVGVSTVQQTIEVMARIAEQVQASARTVATLGTRSDQIGQIVGTIEDIADQTNLLALNAAIEAARAGEQGRGFAVVADEVRALAERTTKATREISEMIRSIQAETRGAVETMEEGVQEVERGTEQTAHSGQAMQRILEEVNNLSMQISQIATAAEEQTATTSEISGNMLRITDIGNLVASNAQASSVQASQLNGLAEALLGSMSSFHVSESVTLTIDKAKAAHRIFIGKIKAHLTGALTLDPEKLPTHLVCAFGKWYRSEGQERCGSIGEFREVDVPHARVHELGKLALQAHLAGDHAKAEQHFTEMVAQSEILIELLDQVAQRCR</sequence>
<dbReference type="InterPro" id="IPR003660">
    <property type="entry name" value="HAMP_dom"/>
</dbReference>
<dbReference type="PANTHER" id="PTHR32089">
    <property type="entry name" value="METHYL-ACCEPTING CHEMOTAXIS PROTEIN MCPB"/>
    <property type="match status" value="1"/>
</dbReference>
<keyword evidence="5" id="KW-0472">Membrane</keyword>
<dbReference type="Proteomes" id="UP000587586">
    <property type="component" value="Unassembled WGS sequence"/>
</dbReference>
<dbReference type="Pfam" id="PF11845">
    <property type="entry name" value="Tll0287-like"/>
    <property type="match status" value="1"/>
</dbReference>
<dbReference type="GO" id="GO:0006935">
    <property type="term" value="P:chemotaxis"/>
    <property type="evidence" value="ECO:0007669"/>
    <property type="project" value="UniProtKB-ARBA"/>
</dbReference>